<dbReference type="EMBL" id="VSSQ01000040">
    <property type="protein sequence ID" value="MPL68160.1"/>
    <property type="molecule type" value="Genomic_DNA"/>
</dbReference>
<evidence type="ECO:0000256" key="7">
    <source>
        <dbReference type="ARBA" id="ARBA00022840"/>
    </source>
</evidence>
<dbReference type="InterPro" id="IPR050338">
    <property type="entry name" value="DisA"/>
</dbReference>
<dbReference type="SUPFAM" id="SSF143597">
    <property type="entry name" value="YojJ-like"/>
    <property type="match status" value="1"/>
</dbReference>
<dbReference type="HAMAP" id="MF_01499">
    <property type="entry name" value="DacA"/>
    <property type="match status" value="1"/>
</dbReference>
<dbReference type="InterPro" id="IPR014046">
    <property type="entry name" value="C-di-AMP_synthase"/>
</dbReference>
<comment type="caution">
    <text evidence="12">The sequence shown here is derived from an EMBL/GenBank/DDBJ whole genome shotgun (WGS) entry which is preliminary data.</text>
</comment>
<dbReference type="GO" id="GO:0004016">
    <property type="term" value="F:adenylate cyclase activity"/>
    <property type="evidence" value="ECO:0007669"/>
    <property type="project" value="InterPro"/>
</dbReference>
<organism evidence="12">
    <name type="scientific">bioreactor metagenome</name>
    <dbReference type="NCBI Taxonomy" id="1076179"/>
    <lineage>
        <taxon>unclassified sequences</taxon>
        <taxon>metagenomes</taxon>
        <taxon>ecological metagenomes</taxon>
    </lineage>
</organism>
<dbReference type="FunFam" id="3.40.1700.10:FF:000002">
    <property type="entry name" value="Diadenylate cyclase"/>
    <property type="match status" value="1"/>
</dbReference>
<gene>
    <name evidence="12" type="primary">cdaA_4</name>
    <name evidence="12" type="ORF">SDC9_13873</name>
</gene>
<protein>
    <submittedName>
        <fullName evidence="12">Cyclic di-AMP synthase CdaA</fullName>
        <ecNumber evidence="12">2.7.7.85</ecNumber>
    </submittedName>
</protein>
<dbReference type="GO" id="GO:0005524">
    <property type="term" value="F:ATP binding"/>
    <property type="evidence" value="ECO:0007669"/>
    <property type="project" value="UniProtKB-KW"/>
</dbReference>
<feature type="transmembrane region" description="Helical" evidence="10">
    <location>
        <begin position="41"/>
        <end position="58"/>
    </location>
</feature>
<dbReference type="PANTHER" id="PTHR34185:SF1">
    <property type="entry name" value="DIADENYLATE CYCLASE"/>
    <property type="match status" value="1"/>
</dbReference>
<proteinExistence type="inferred from homology"/>
<name>A0A644TMM1_9ZZZZ</name>
<keyword evidence="7" id="KW-0067">ATP-binding</keyword>
<dbReference type="GO" id="GO:0106408">
    <property type="term" value="F:diadenylate cyclase activity"/>
    <property type="evidence" value="ECO:0007669"/>
    <property type="project" value="UniProtKB-EC"/>
</dbReference>
<keyword evidence="6" id="KW-0547">Nucleotide-binding</keyword>
<dbReference type="Gene3D" id="3.40.1700.10">
    <property type="entry name" value="DNA integrity scanning protein, DisA, N-terminal domain"/>
    <property type="match status" value="1"/>
</dbReference>
<evidence type="ECO:0000256" key="4">
    <source>
        <dbReference type="ARBA" id="ARBA00022692"/>
    </source>
</evidence>
<dbReference type="EC" id="2.7.7.85" evidence="12"/>
<keyword evidence="8 10" id="KW-1133">Transmembrane helix</keyword>
<keyword evidence="2" id="KW-1003">Cell membrane</keyword>
<dbReference type="PIRSF" id="PIRSF004793">
    <property type="entry name" value="UCP004793"/>
    <property type="match status" value="1"/>
</dbReference>
<keyword evidence="3 12" id="KW-0808">Transferase</keyword>
<dbReference type="PROSITE" id="PS51794">
    <property type="entry name" value="DAC"/>
    <property type="match status" value="1"/>
</dbReference>
<dbReference type="AlphaFoldDB" id="A0A644TMM1"/>
<evidence type="ECO:0000259" key="11">
    <source>
        <dbReference type="PROSITE" id="PS51794"/>
    </source>
</evidence>
<reference evidence="12" key="1">
    <citation type="submission" date="2019-08" db="EMBL/GenBank/DDBJ databases">
        <authorList>
            <person name="Kucharzyk K."/>
            <person name="Murdoch R.W."/>
            <person name="Higgins S."/>
            <person name="Loffler F."/>
        </authorList>
    </citation>
    <scope>NUCLEOTIDE SEQUENCE</scope>
</reference>
<evidence type="ECO:0000256" key="8">
    <source>
        <dbReference type="ARBA" id="ARBA00022989"/>
    </source>
</evidence>
<keyword evidence="9 10" id="KW-0472">Membrane</keyword>
<evidence type="ECO:0000256" key="5">
    <source>
        <dbReference type="ARBA" id="ARBA00022695"/>
    </source>
</evidence>
<sequence length="273" mass="30214">MLLQIKGIISTINLLDLVDIALVAFVLYKLYFMIKDTRASALLKGLIVLLLANFASKWLGLNVIYWLLQKTMTVVLVALPIVFQPELRRTLEQLGRGKLFGKPGFLDEEEAASLINGISTAVLGLAQNKIGALIVLERETGLNDYIETGIKIDGLVSSEFLINIFIPNTPLHDGAVVLRGNRVMAAGCLLPLTEDRTLNKELGTRHRAAIGITEQTDAMVIVVSEETGVISVARWGRLDRHLDTEALQEKLRPLFTAKHNTLAEFFNRRQSNG</sequence>
<feature type="domain" description="DAC" evidence="11">
    <location>
        <begin position="84"/>
        <end position="244"/>
    </location>
</feature>
<evidence type="ECO:0000256" key="6">
    <source>
        <dbReference type="ARBA" id="ARBA00022741"/>
    </source>
</evidence>
<evidence type="ECO:0000256" key="10">
    <source>
        <dbReference type="SAM" id="Phobius"/>
    </source>
</evidence>
<feature type="transmembrane region" description="Helical" evidence="10">
    <location>
        <begin position="12"/>
        <end position="34"/>
    </location>
</feature>
<dbReference type="InterPro" id="IPR036888">
    <property type="entry name" value="DNA_integrity_DisA_N_sf"/>
</dbReference>
<evidence type="ECO:0000256" key="1">
    <source>
        <dbReference type="ARBA" id="ARBA00000877"/>
    </source>
</evidence>
<dbReference type="InterPro" id="IPR045585">
    <property type="entry name" value="CdaA_N"/>
</dbReference>
<keyword evidence="4 10" id="KW-0812">Transmembrane</keyword>
<comment type="catalytic activity">
    <reaction evidence="1">
        <text>2 ATP = 3',3'-c-di-AMP + 2 diphosphate</text>
        <dbReference type="Rhea" id="RHEA:35655"/>
        <dbReference type="ChEBI" id="CHEBI:30616"/>
        <dbReference type="ChEBI" id="CHEBI:33019"/>
        <dbReference type="ChEBI" id="CHEBI:71500"/>
        <dbReference type="EC" id="2.7.7.85"/>
    </reaction>
</comment>
<keyword evidence="5 12" id="KW-0548">Nucleotidyltransferase</keyword>
<evidence type="ECO:0000256" key="2">
    <source>
        <dbReference type="ARBA" id="ARBA00022475"/>
    </source>
</evidence>
<dbReference type="NCBIfam" id="TIGR00159">
    <property type="entry name" value="diadenylate cyclase CdaA"/>
    <property type="match status" value="1"/>
</dbReference>
<evidence type="ECO:0000313" key="12">
    <source>
        <dbReference type="EMBL" id="MPL68160.1"/>
    </source>
</evidence>
<dbReference type="Pfam" id="PF19293">
    <property type="entry name" value="CdaA_N"/>
    <property type="match status" value="1"/>
</dbReference>
<accession>A0A644TMM1</accession>
<dbReference type="PANTHER" id="PTHR34185">
    <property type="entry name" value="DIADENYLATE CYCLASE"/>
    <property type="match status" value="1"/>
</dbReference>
<evidence type="ECO:0000256" key="3">
    <source>
        <dbReference type="ARBA" id="ARBA00022679"/>
    </source>
</evidence>
<dbReference type="GO" id="GO:0006171">
    <property type="term" value="P:cAMP biosynthetic process"/>
    <property type="evidence" value="ECO:0007669"/>
    <property type="project" value="InterPro"/>
</dbReference>
<evidence type="ECO:0000256" key="9">
    <source>
        <dbReference type="ARBA" id="ARBA00023136"/>
    </source>
</evidence>
<dbReference type="InterPro" id="IPR034701">
    <property type="entry name" value="CdaA"/>
</dbReference>
<dbReference type="Pfam" id="PF02457">
    <property type="entry name" value="DAC"/>
    <property type="match status" value="1"/>
</dbReference>
<dbReference type="InterPro" id="IPR003390">
    <property type="entry name" value="DNA_integrity_scan_DisA_N"/>
</dbReference>